<accession>A0AAV7KFE1</accession>
<proteinExistence type="predicted"/>
<feature type="region of interest" description="Disordered" evidence="1">
    <location>
        <begin position="82"/>
        <end position="103"/>
    </location>
</feature>
<comment type="caution">
    <text evidence="2">The sequence shown here is derived from an EMBL/GenBank/DDBJ whole genome shotgun (WGS) entry which is preliminary data.</text>
</comment>
<feature type="compositionally biased region" description="Basic residues" evidence="1">
    <location>
        <begin position="44"/>
        <end position="60"/>
    </location>
</feature>
<reference evidence="2 3" key="1">
    <citation type="journal article" date="2023" name="BMC Biol.">
        <title>The compact genome of the sponge Oopsacas minuta (Hexactinellida) is lacking key metazoan core genes.</title>
        <authorList>
            <person name="Santini S."/>
            <person name="Schenkelaars Q."/>
            <person name="Jourda C."/>
            <person name="Duchesne M."/>
            <person name="Belahbib H."/>
            <person name="Rocher C."/>
            <person name="Selva M."/>
            <person name="Riesgo A."/>
            <person name="Vervoort M."/>
            <person name="Leys S.P."/>
            <person name="Kodjabachian L."/>
            <person name="Le Bivic A."/>
            <person name="Borchiellini C."/>
            <person name="Claverie J.M."/>
            <person name="Renard E."/>
        </authorList>
    </citation>
    <scope>NUCLEOTIDE SEQUENCE [LARGE SCALE GENOMIC DNA]</scope>
    <source>
        <strain evidence="2">SPO-2</strain>
    </source>
</reference>
<evidence type="ECO:0000256" key="1">
    <source>
        <dbReference type="SAM" id="MobiDB-lite"/>
    </source>
</evidence>
<organism evidence="2 3">
    <name type="scientific">Oopsacas minuta</name>
    <dbReference type="NCBI Taxonomy" id="111878"/>
    <lineage>
        <taxon>Eukaryota</taxon>
        <taxon>Metazoa</taxon>
        <taxon>Porifera</taxon>
        <taxon>Hexactinellida</taxon>
        <taxon>Hexasterophora</taxon>
        <taxon>Lyssacinosida</taxon>
        <taxon>Leucopsacidae</taxon>
        <taxon>Oopsacas</taxon>
    </lineage>
</organism>
<gene>
    <name evidence="2" type="ORF">LOD99_10829</name>
</gene>
<sequence length="103" mass="11251">MAEADKQHIDVNVIDGILLESGSDAESIPDPPRKLSVVETKNVTNKHGKKTGKGNKKKKGKGGDPNIALSFKKAKLIRDITSGNTNLQKGVLQKSNFRDEKER</sequence>
<evidence type="ECO:0000313" key="3">
    <source>
        <dbReference type="Proteomes" id="UP001165289"/>
    </source>
</evidence>
<protein>
    <submittedName>
        <fullName evidence="2">Uncharacterized protein</fullName>
    </submittedName>
</protein>
<feature type="region of interest" description="Disordered" evidence="1">
    <location>
        <begin position="22"/>
        <end position="67"/>
    </location>
</feature>
<dbReference type="AlphaFoldDB" id="A0AAV7KFE1"/>
<evidence type="ECO:0000313" key="2">
    <source>
        <dbReference type="EMBL" id="KAI6659410.1"/>
    </source>
</evidence>
<keyword evidence="3" id="KW-1185">Reference proteome</keyword>
<dbReference type="Proteomes" id="UP001165289">
    <property type="component" value="Unassembled WGS sequence"/>
</dbReference>
<name>A0AAV7KFE1_9METZ</name>
<dbReference type="EMBL" id="JAKMXF010000064">
    <property type="protein sequence ID" value="KAI6659410.1"/>
    <property type="molecule type" value="Genomic_DNA"/>
</dbReference>